<feature type="compositionally biased region" description="Low complexity" evidence="1">
    <location>
        <begin position="955"/>
        <end position="964"/>
    </location>
</feature>
<dbReference type="OrthoDB" id="5371510at2759"/>
<feature type="region of interest" description="Disordered" evidence="1">
    <location>
        <begin position="507"/>
        <end position="539"/>
    </location>
</feature>
<feature type="compositionally biased region" description="Low complexity" evidence="1">
    <location>
        <begin position="271"/>
        <end position="285"/>
    </location>
</feature>
<evidence type="ECO:0000256" key="1">
    <source>
        <dbReference type="SAM" id="MobiDB-lite"/>
    </source>
</evidence>
<protein>
    <submittedName>
        <fullName evidence="2">Uncharacterized protein</fullName>
    </submittedName>
</protein>
<feature type="region of interest" description="Disordered" evidence="1">
    <location>
        <begin position="558"/>
        <end position="584"/>
    </location>
</feature>
<dbReference type="EMBL" id="AZHD01000006">
    <property type="protein sequence ID" value="OAA62580.1"/>
    <property type="molecule type" value="Genomic_DNA"/>
</dbReference>
<dbReference type="Proteomes" id="UP000076874">
    <property type="component" value="Unassembled WGS sequence"/>
</dbReference>
<feature type="region of interest" description="Disordered" evidence="1">
    <location>
        <begin position="902"/>
        <end position="996"/>
    </location>
</feature>
<feature type="region of interest" description="Disordered" evidence="1">
    <location>
        <begin position="823"/>
        <end position="846"/>
    </location>
</feature>
<feature type="compositionally biased region" description="Low complexity" evidence="1">
    <location>
        <begin position="201"/>
        <end position="216"/>
    </location>
</feature>
<feature type="compositionally biased region" description="Polar residues" evidence="1">
    <location>
        <begin position="831"/>
        <end position="841"/>
    </location>
</feature>
<organism evidence="2 3">
    <name type="scientific">Niveomyces insectorum RCEF 264</name>
    <dbReference type="NCBI Taxonomy" id="1081102"/>
    <lineage>
        <taxon>Eukaryota</taxon>
        <taxon>Fungi</taxon>
        <taxon>Dikarya</taxon>
        <taxon>Ascomycota</taxon>
        <taxon>Pezizomycotina</taxon>
        <taxon>Sordariomycetes</taxon>
        <taxon>Hypocreomycetidae</taxon>
        <taxon>Hypocreales</taxon>
        <taxon>Cordycipitaceae</taxon>
        <taxon>Niveomyces</taxon>
    </lineage>
</organism>
<feature type="compositionally biased region" description="Polar residues" evidence="1">
    <location>
        <begin position="526"/>
        <end position="539"/>
    </location>
</feature>
<proteinExistence type="predicted"/>
<keyword evidence="3" id="KW-1185">Reference proteome</keyword>
<gene>
    <name evidence="2" type="ORF">SPI_04120</name>
</gene>
<reference evidence="2 3" key="1">
    <citation type="journal article" date="2016" name="Genome Biol. Evol.">
        <title>Divergent and convergent evolution of fungal pathogenicity.</title>
        <authorList>
            <person name="Shang Y."/>
            <person name="Xiao G."/>
            <person name="Zheng P."/>
            <person name="Cen K."/>
            <person name="Zhan S."/>
            <person name="Wang C."/>
        </authorList>
    </citation>
    <scope>NUCLEOTIDE SEQUENCE [LARGE SCALE GENOMIC DNA]</scope>
    <source>
        <strain evidence="2 3">RCEF 264</strain>
    </source>
</reference>
<feature type="compositionally biased region" description="Polar residues" evidence="1">
    <location>
        <begin position="922"/>
        <end position="933"/>
    </location>
</feature>
<evidence type="ECO:0000313" key="2">
    <source>
        <dbReference type="EMBL" id="OAA62580.1"/>
    </source>
</evidence>
<dbReference type="AlphaFoldDB" id="A0A167VG87"/>
<feature type="compositionally biased region" description="Gly residues" evidence="1">
    <location>
        <begin position="908"/>
        <end position="920"/>
    </location>
</feature>
<feature type="compositionally biased region" description="Pro residues" evidence="1">
    <location>
        <begin position="217"/>
        <end position="226"/>
    </location>
</feature>
<comment type="caution">
    <text evidence="2">The sequence shown here is derived from an EMBL/GenBank/DDBJ whole genome shotgun (WGS) entry which is preliminary data.</text>
</comment>
<feature type="region of interest" description="Disordered" evidence="1">
    <location>
        <begin position="858"/>
        <end position="883"/>
    </location>
</feature>
<feature type="region of interest" description="Disordered" evidence="1">
    <location>
        <begin position="201"/>
        <end position="242"/>
    </location>
</feature>
<feature type="region of interest" description="Disordered" evidence="1">
    <location>
        <begin position="1008"/>
        <end position="1068"/>
    </location>
</feature>
<feature type="compositionally biased region" description="Acidic residues" evidence="1">
    <location>
        <begin position="1008"/>
        <end position="1032"/>
    </location>
</feature>
<accession>A0A167VG87</accession>
<evidence type="ECO:0000313" key="3">
    <source>
        <dbReference type="Proteomes" id="UP000076874"/>
    </source>
</evidence>
<name>A0A167VG87_9HYPO</name>
<feature type="region of interest" description="Disordered" evidence="1">
    <location>
        <begin position="263"/>
        <end position="297"/>
    </location>
</feature>
<feature type="compositionally biased region" description="Polar residues" evidence="1">
    <location>
        <begin position="940"/>
        <end position="954"/>
    </location>
</feature>
<sequence>MEVDDGPVFASGSDGFDYQRARVKALHDQDITHIIAAEGEFASLFPPSEADTLIWLQTPPSNARNKITCTGMHYPDQWLLRYSSAVLRNSGFDKFTQLLDNKRYQAKKASDLRASGLLATAGLDNNGDRIRYVLDLGPSTDFDLRSEHLEALTLPKGIVQYSVLTEIDGGRRVPSNVAAGHDDACSCFTLYLNEISTRDSSNAVASSSSSPPASATPFPPFFPPPAAGDEGGRGDGDGYGGGIEAATLTAVADTIAAVVTEPTEAGGGQEGSSATAATTATTTTQNPPECALSKSIWDTAPPPELRIPDYCEIRHIANVIRLLLAMTGRPLLLNSAARVYTIAGLAKLFGMRGVGDDFADVYSGGGSGGSGGSGYGNSTAHSFGAFSSRLRSLVYDWFFSQPIIVDVLPEESFCIAWNMRLSSLVRVAYRILVAERALQDAGSSGNKPRTYHRRQKTPFGRELTGLLDDDIETMLDHASEALIHRMSRCRAAFVQACGFAAGDDGDGTNSGHGAQLEEGSRGQPVGNPTSVVSAPGNNRLSGCDRLQAAEKVLAEFVRNGNRRPQDQGAVGNEKTSAGSGGVVDQTATEDSVVEALAAVRLLLDKIRFVVDALFPPSEVRSRPLPSGYSEADTSSLSLYARVTNVRPAWFASVYNKLPEEQKRITSTYWSLLQRHIDKHFTLQLNRAGVPDLIDVVNAALFKAVSVSAVANDLREALWSRLELTSATLWPEAATRTEIFSRLFTFSFVRNDLHLRMITFCRQFYDRSEFNPEFEFYVTGPSPHLLLGLTAHEFRFLPLWAGGDDDGTGAVFQQPLPTAQLGPISPGPAYHTGTTNVGSSSIGPDDALSAVARPTLSEAGTETFTDVGADADADTTTDRGGSVSSSFVLVRDLDGLKLRSVQGAASQRGVGGGDDGGGGGSVLASTADTFSSHASRVVQDGHSSVTGAHTSRMTPSASASTSGSSFDMVMVDPMREGDAANDGADARAPSSTGGNPFEQLAYELEHDGDDDIYDYNDINFDEENDSNDDDDENADARSDNTVMPDREEGEPEHGVQDEVVPMQQDPPGQ</sequence>